<dbReference type="InterPro" id="IPR008979">
    <property type="entry name" value="Galactose-bd-like_sf"/>
</dbReference>
<dbReference type="SUPFAM" id="SSF49785">
    <property type="entry name" value="Galactose-binding domain-like"/>
    <property type="match status" value="1"/>
</dbReference>
<keyword evidence="2" id="KW-0326">Glycosidase</keyword>
<dbReference type="InterPro" id="IPR048913">
    <property type="entry name" value="BetaGal_gal-bd"/>
</dbReference>
<dbReference type="Gene3D" id="2.60.120.260">
    <property type="entry name" value="Galactose-binding domain-like"/>
    <property type="match status" value="1"/>
</dbReference>
<keyword evidence="5" id="KW-1185">Reference proteome</keyword>
<evidence type="ECO:0000256" key="1">
    <source>
        <dbReference type="ARBA" id="ARBA00022801"/>
    </source>
</evidence>
<sequence length="76" mass="8473">MGKGFAWVNGNNIGRYWPSFLAENGFNTEACRGNEMELEVPEVDRDCLTVEVHTITTNVSPIVGSQRKDGEGAFYF</sequence>
<protein>
    <recommendedName>
        <fullName evidence="3">Beta-galactosidase galactose-binding domain-containing protein</fullName>
    </recommendedName>
</protein>
<dbReference type="AlphaFoldDB" id="B9RR69"/>
<dbReference type="Proteomes" id="UP000008311">
    <property type="component" value="Unassembled WGS sequence"/>
</dbReference>
<dbReference type="InParanoid" id="B9RR69"/>
<evidence type="ECO:0000313" key="4">
    <source>
        <dbReference type="EMBL" id="EEF46240.1"/>
    </source>
</evidence>
<organism evidence="4 5">
    <name type="scientific">Ricinus communis</name>
    <name type="common">Castor bean</name>
    <dbReference type="NCBI Taxonomy" id="3988"/>
    <lineage>
        <taxon>Eukaryota</taxon>
        <taxon>Viridiplantae</taxon>
        <taxon>Streptophyta</taxon>
        <taxon>Embryophyta</taxon>
        <taxon>Tracheophyta</taxon>
        <taxon>Spermatophyta</taxon>
        <taxon>Magnoliopsida</taxon>
        <taxon>eudicotyledons</taxon>
        <taxon>Gunneridae</taxon>
        <taxon>Pentapetalae</taxon>
        <taxon>rosids</taxon>
        <taxon>fabids</taxon>
        <taxon>Malpighiales</taxon>
        <taxon>Euphorbiaceae</taxon>
        <taxon>Acalyphoideae</taxon>
        <taxon>Acalypheae</taxon>
        <taxon>Ricinus</taxon>
    </lineage>
</organism>
<evidence type="ECO:0000259" key="3">
    <source>
        <dbReference type="Pfam" id="PF21467"/>
    </source>
</evidence>
<evidence type="ECO:0000256" key="2">
    <source>
        <dbReference type="ARBA" id="ARBA00023295"/>
    </source>
</evidence>
<dbReference type="GO" id="GO:0016798">
    <property type="term" value="F:hydrolase activity, acting on glycosyl bonds"/>
    <property type="evidence" value="ECO:0007669"/>
    <property type="project" value="UniProtKB-KW"/>
</dbReference>
<gene>
    <name evidence="4" type="ORF">RCOM_0710730</name>
</gene>
<dbReference type="Pfam" id="PF21467">
    <property type="entry name" value="BetaGal_gal-bd"/>
    <property type="match status" value="1"/>
</dbReference>
<reference evidence="5" key="1">
    <citation type="journal article" date="2010" name="Nat. Biotechnol.">
        <title>Draft genome sequence of the oilseed species Ricinus communis.</title>
        <authorList>
            <person name="Chan A.P."/>
            <person name="Crabtree J."/>
            <person name="Zhao Q."/>
            <person name="Lorenzi H."/>
            <person name="Orvis J."/>
            <person name="Puiu D."/>
            <person name="Melake-Berhan A."/>
            <person name="Jones K.M."/>
            <person name="Redman J."/>
            <person name="Chen G."/>
            <person name="Cahoon E.B."/>
            <person name="Gedil M."/>
            <person name="Stanke M."/>
            <person name="Haas B.J."/>
            <person name="Wortman J.R."/>
            <person name="Fraser-Liggett C.M."/>
            <person name="Ravel J."/>
            <person name="Rabinowicz P.D."/>
        </authorList>
    </citation>
    <scope>NUCLEOTIDE SEQUENCE [LARGE SCALE GENOMIC DNA]</scope>
    <source>
        <strain evidence="5">cv. Hale</strain>
    </source>
</reference>
<accession>B9RR69</accession>
<feature type="domain" description="Beta-galactosidase galactose-binding" evidence="3">
    <location>
        <begin position="1"/>
        <end position="42"/>
    </location>
</feature>
<keyword evidence="1" id="KW-0378">Hydrolase</keyword>
<dbReference type="EMBL" id="EQ973802">
    <property type="protein sequence ID" value="EEF46240.1"/>
    <property type="molecule type" value="Genomic_DNA"/>
</dbReference>
<name>B9RR69_RICCO</name>
<evidence type="ECO:0000313" key="5">
    <source>
        <dbReference type="Proteomes" id="UP000008311"/>
    </source>
</evidence>
<proteinExistence type="predicted"/>